<feature type="domain" description="Transposase IS200-like" evidence="1">
    <location>
        <begin position="24"/>
        <end position="198"/>
    </location>
</feature>
<accession>A0A1T4XY32</accession>
<sequence length="219" mass="25597">MAFTFFQPTRRVTVTQGDLPHWDQEGATYFITWRLADSIPASLWKQWMGERRAWLLRHRIDPARPDWKEQMDALPETARQDFRRFTRSLEHVLDSGHGACVLKQPPLAAIVAETLHFQAGSRYVLGDYVIMPNHVHLIVGGLARQTMLNQVRTWKRWSATQINQALKQRGRLWQDESFDHVVRHEASFQKLRQYIADNPKKAGLKPGEYLHHAWQGPQE</sequence>
<dbReference type="SUPFAM" id="SSF143422">
    <property type="entry name" value="Transposase IS200-like"/>
    <property type="match status" value="1"/>
</dbReference>
<evidence type="ECO:0000313" key="2">
    <source>
        <dbReference type="EMBL" id="SKA94456.1"/>
    </source>
</evidence>
<dbReference type="AlphaFoldDB" id="A0A1T4XY32"/>
<reference evidence="3" key="1">
    <citation type="submission" date="2017-02" db="EMBL/GenBank/DDBJ databases">
        <authorList>
            <person name="Varghese N."/>
            <person name="Submissions S."/>
        </authorList>
    </citation>
    <scope>NUCLEOTIDE SEQUENCE [LARGE SCALE GENOMIC DNA]</scope>
    <source>
        <strain evidence="3">ATCC 700200</strain>
    </source>
</reference>
<dbReference type="Pfam" id="PF01797">
    <property type="entry name" value="Y1_Tnp"/>
    <property type="match status" value="1"/>
</dbReference>
<dbReference type="GO" id="GO:0004803">
    <property type="term" value="F:transposase activity"/>
    <property type="evidence" value="ECO:0007669"/>
    <property type="project" value="InterPro"/>
</dbReference>
<name>A0A1T4XY32_9BACT</name>
<dbReference type="OrthoDB" id="9815389at2"/>
<dbReference type="RefSeq" id="WP_078813379.1">
    <property type="nucleotide sequence ID" value="NZ_FUYE01000006.1"/>
</dbReference>
<dbReference type="InterPro" id="IPR002686">
    <property type="entry name" value="Transposase_17"/>
</dbReference>
<dbReference type="InterPro" id="IPR036515">
    <property type="entry name" value="Transposase_17_sf"/>
</dbReference>
<dbReference type="GO" id="GO:0006313">
    <property type="term" value="P:DNA transposition"/>
    <property type="evidence" value="ECO:0007669"/>
    <property type="project" value="InterPro"/>
</dbReference>
<dbReference type="EMBL" id="FUYE01000006">
    <property type="protein sequence ID" value="SKA94456.1"/>
    <property type="molecule type" value="Genomic_DNA"/>
</dbReference>
<gene>
    <name evidence="2" type="ORF">SAMN02745166_02168</name>
</gene>
<dbReference type="InterPro" id="IPR052715">
    <property type="entry name" value="RAYT_transposase"/>
</dbReference>
<evidence type="ECO:0000313" key="3">
    <source>
        <dbReference type="Proteomes" id="UP000190774"/>
    </source>
</evidence>
<dbReference type="GO" id="GO:0043565">
    <property type="term" value="F:sequence-specific DNA binding"/>
    <property type="evidence" value="ECO:0007669"/>
    <property type="project" value="TreeGrafter"/>
</dbReference>
<dbReference type="STRING" id="48467.SAMN02745166_02168"/>
<dbReference type="PANTHER" id="PTHR36966">
    <property type="entry name" value="REP-ASSOCIATED TYROSINE TRANSPOSASE"/>
    <property type="match status" value="1"/>
</dbReference>
<dbReference type="PANTHER" id="PTHR36966:SF1">
    <property type="entry name" value="REP-ASSOCIATED TYROSINE TRANSPOSASE"/>
    <property type="match status" value="1"/>
</dbReference>
<dbReference type="SMART" id="SM01321">
    <property type="entry name" value="Y1_Tnp"/>
    <property type="match status" value="1"/>
</dbReference>
<evidence type="ECO:0000259" key="1">
    <source>
        <dbReference type="SMART" id="SM01321"/>
    </source>
</evidence>
<protein>
    <submittedName>
        <fullName evidence="2">Transposase IS200 like</fullName>
    </submittedName>
</protein>
<organism evidence="2 3">
    <name type="scientific">Prosthecobacter debontii</name>
    <dbReference type="NCBI Taxonomy" id="48467"/>
    <lineage>
        <taxon>Bacteria</taxon>
        <taxon>Pseudomonadati</taxon>
        <taxon>Verrucomicrobiota</taxon>
        <taxon>Verrucomicrobiia</taxon>
        <taxon>Verrucomicrobiales</taxon>
        <taxon>Verrucomicrobiaceae</taxon>
        <taxon>Prosthecobacter</taxon>
    </lineage>
</organism>
<keyword evidence="3" id="KW-1185">Reference proteome</keyword>
<dbReference type="Proteomes" id="UP000190774">
    <property type="component" value="Unassembled WGS sequence"/>
</dbReference>
<dbReference type="Gene3D" id="3.30.70.1290">
    <property type="entry name" value="Transposase IS200-like"/>
    <property type="match status" value="1"/>
</dbReference>
<proteinExistence type="predicted"/>